<evidence type="ECO:0000313" key="4">
    <source>
        <dbReference type="EMBL" id="MBP2047656.1"/>
    </source>
</evidence>
<name>A0A1B1B2E6_9ACTN</name>
<evidence type="ECO:0000259" key="2">
    <source>
        <dbReference type="Pfam" id="PF01872"/>
    </source>
</evidence>
<organism evidence="3 5">
    <name type="scientific">Streptomyces griseochromogenes</name>
    <dbReference type="NCBI Taxonomy" id="68214"/>
    <lineage>
        <taxon>Bacteria</taxon>
        <taxon>Bacillati</taxon>
        <taxon>Actinomycetota</taxon>
        <taxon>Actinomycetes</taxon>
        <taxon>Kitasatosporales</taxon>
        <taxon>Streptomycetaceae</taxon>
        <taxon>Streptomyces</taxon>
    </lineage>
</organism>
<dbReference type="KEGG" id="sgs:AVL59_28715"/>
<dbReference type="STRING" id="68214.AVL59_28715"/>
<dbReference type="InterPro" id="IPR002734">
    <property type="entry name" value="RibDG_C"/>
</dbReference>
<protein>
    <submittedName>
        <fullName evidence="3">Deaminase</fullName>
    </submittedName>
    <submittedName>
        <fullName evidence="4">Dihydrofolate reductase</fullName>
    </submittedName>
</protein>
<feature type="region of interest" description="Disordered" evidence="1">
    <location>
        <begin position="1"/>
        <end position="23"/>
    </location>
</feature>
<dbReference type="EMBL" id="CP016279">
    <property type="protein sequence ID" value="ANP52996.1"/>
    <property type="molecule type" value="Genomic_DNA"/>
</dbReference>
<reference evidence="4 6" key="2">
    <citation type="submission" date="2021-03" db="EMBL/GenBank/DDBJ databases">
        <title>Genomic Encyclopedia of Type Strains, Phase IV (KMG-IV): sequencing the most valuable type-strain genomes for metagenomic binning, comparative biology and taxonomic classification.</title>
        <authorList>
            <person name="Goeker M."/>
        </authorList>
    </citation>
    <scope>NUCLEOTIDE SEQUENCE [LARGE SCALE GENOMIC DNA]</scope>
    <source>
        <strain evidence="4 6">DSM 40499</strain>
    </source>
</reference>
<evidence type="ECO:0000313" key="6">
    <source>
        <dbReference type="Proteomes" id="UP001519309"/>
    </source>
</evidence>
<dbReference type="Proteomes" id="UP001519309">
    <property type="component" value="Unassembled WGS sequence"/>
</dbReference>
<keyword evidence="6" id="KW-1185">Reference proteome</keyword>
<evidence type="ECO:0000313" key="3">
    <source>
        <dbReference type="EMBL" id="ANP52996.1"/>
    </source>
</evidence>
<evidence type="ECO:0000256" key="1">
    <source>
        <dbReference type="SAM" id="MobiDB-lite"/>
    </source>
</evidence>
<accession>A0A1B1B2E6</accession>
<gene>
    <name evidence="3" type="ORF">AVL59_28715</name>
    <name evidence="4" type="ORF">J2Z21_000578</name>
</gene>
<dbReference type="GO" id="GO:0009231">
    <property type="term" value="P:riboflavin biosynthetic process"/>
    <property type="evidence" value="ECO:0007669"/>
    <property type="project" value="InterPro"/>
</dbReference>
<proteinExistence type="predicted"/>
<dbReference type="RefSeq" id="WP_067310058.1">
    <property type="nucleotide sequence ID" value="NZ_CP016279.1"/>
</dbReference>
<sequence>MDAKTPQNTVVTPAASSGDTERRTAGGKVLWHFTMSLDGFVAGPNHAMDWMTGFSFRPGLIEEYVRTTGAVLGGRDGWDAHPDAGTIYGGAWQGPLFVLTHHPEDARPASGVTFLHCDVSEAVRIGLEAADGKNLEVFSPTIGRQLLERGLIDEIDLHIVPVLLGEGIRLFDNPGGIPVRLESLDDDRSAAVNVRYRPLTTS</sequence>
<dbReference type="Pfam" id="PF01872">
    <property type="entry name" value="RibD_C"/>
    <property type="match status" value="1"/>
</dbReference>
<dbReference type="EMBL" id="JAGGLP010000001">
    <property type="protein sequence ID" value="MBP2047656.1"/>
    <property type="molecule type" value="Genomic_DNA"/>
</dbReference>
<dbReference type="AlphaFoldDB" id="A0A1B1B2E6"/>
<feature type="domain" description="Bacterial bifunctional deaminase-reductase C-terminal" evidence="2">
    <location>
        <begin position="28"/>
        <end position="176"/>
    </location>
</feature>
<reference evidence="3 5" key="1">
    <citation type="submission" date="2016-06" db="EMBL/GenBank/DDBJ databases">
        <title>Complete genome sequence of Streptomyces griseochromogenes ATCC 14511, the Blasticidin S producer.</title>
        <authorList>
            <person name="Wu L."/>
        </authorList>
    </citation>
    <scope>NUCLEOTIDE SEQUENCE [LARGE SCALE GENOMIC DNA]</scope>
    <source>
        <strain evidence="3 5">ATCC 14511</strain>
    </source>
</reference>
<feature type="compositionally biased region" description="Polar residues" evidence="1">
    <location>
        <begin position="1"/>
        <end position="18"/>
    </location>
</feature>
<dbReference type="Proteomes" id="UP000092659">
    <property type="component" value="Chromosome"/>
</dbReference>
<dbReference type="Gene3D" id="3.40.430.10">
    <property type="entry name" value="Dihydrofolate Reductase, subunit A"/>
    <property type="match status" value="1"/>
</dbReference>
<dbReference type="SUPFAM" id="SSF53597">
    <property type="entry name" value="Dihydrofolate reductase-like"/>
    <property type="match status" value="1"/>
</dbReference>
<evidence type="ECO:0000313" key="5">
    <source>
        <dbReference type="Proteomes" id="UP000092659"/>
    </source>
</evidence>
<dbReference type="GO" id="GO:0008703">
    <property type="term" value="F:5-amino-6-(5-phosphoribosylamino)uracil reductase activity"/>
    <property type="evidence" value="ECO:0007669"/>
    <property type="project" value="InterPro"/>
</dbReference>
<dbReference type="OrthoDB" id="2313602at2"/>
<dbReference type="InterPro" id="IPR024072">
    <property type="entry name" value="DHFR-like_dom_sf"/>
</dbReference>